<proteinExistence type="predicted"/>
<dbReference type="GO" id="GO:0008168">
    <property type="term" value="F:methyltransferase activity"/>
    <property type="evidence" value="ECO:0007669"/>
    <property type="project" value="UniProtKB-KW"/>
</dbReference>
<feature type="compositionally biased region" description="Acidic residues" evidence="3">
    <location>
        <begin position="399"/>
        <end position="414"/>
    </location>
</feature>
<dbReference type="Pfam" id="PF04072">
    <property type="entry name" value="LCM"/>
    <property type="match status" value="1"/>
</dbReference>
<dbReference type="OMA" id="ATKGCIF"/>
<organism evidence="4 5">
    <name type="scientific">Klebsormidium nitens</name>
    <name type="common">Green alga</name>
    <name type="synonym">Ulothrix nitens</name>
    <dbReference type="NCBI Taxonomy" id="105231"/>
    <lineage>
        <taxon>Eukaryota</taxon>
        <taxon>Viridiplantae</taxon>
        <taxon>Streptophyta</taxon>
        <taxon>Klebsormidiophyceae</taxon>
        <taxon>Klebsormidiales</taxon>
        <taxon>Klebsormidiaceae</taxon>
        <taxon>Klebsormidium</taxon>
    </lineage>
</organism>
<evidence type="ECO:0000256" key="1">
    <source>
        <dbReference type="ARBA" id="ARBA00022603"/>
    </source>
</evidence>
<dbReference type="PANTHER" id="PTHR43619:SF2">
    <property type="entry name" value="S-ADENOSYL-L-METHIONINE-DEPENDENT METHYLTRANSFERASES SUPERFAMILY PROTEIN"/>
    <property type="match status" value="1"/>
</dbReference>
<keyword evidence="1" id="KW-0489">Methyltransferase</keyword>
<accession>A0A1Y1IAU9</accession>
<dbReference type="STRING" id="105231.A0A1Y1IAU9"/>
<dbReference type="PANTHER" id="PTHR43619">
    <property type="entry name" value="S-ADENOSYL-L-METHIONINE-DEPENDENT METHYLTRANSFERASE YKTD-RELATED"/>
    <property type="match status" value="1"/>
</dbReference>
<dbReference type="SUPFAM" id="SSF53335">
    <property type="entry name" value="S-adenosyl-L-methionine-dependent methyltransferases"/>
    <property type="match status" value="1"/>
</dbReference>
<evidence type="ECO:0000313" key="5">
    <source>
        <dbReference type="Proteomes" id="UP000054558"/>
    </source>
</evidence>
<dbReference type="GO" id="GO:0032259">
    <property type="term" value="P:methylation"/>
    <property type="evidence" value="ECO:0007669"/>
    <property type="project" value="UniProtKB-KW"/>
</dbReference>
<dbReference type="Gene3D" id="3.40.50.150">
    <property type="entry name" value="Vaccinia Virus protein VP39"/>
    <property type="match status" value="1"/>
</dbReference>
<evidence type="ECO:0000256" key="2">
    <source>
        <dbReference type="ARBA" id="ARBA00022679"/>
    </source>
</evidence>
<gene>
    <name evidence="4" type="ORF">KFL_002250080</name>
</gene>
<reference evidence="4 5" key="1">
    <citation type="journal article" date="2014" name="Nat. Commun.">
        <title>Klebsormidium flaccidum genome reveals primary factors for plant terrestrial adaptation.</title>
        <authorList>
            <person name="Hori K."/>
            <person name="Maruyama F."/>
            <person name="Fujisawa T."/>
            <person name="Togashi T."/>
            <person name="Yamamoto N."/>
            <person name="Seo M."/>
            <person name="Sato S."/>
            <person name="Yamada T."/>
            <person name="Mori H."/>
            <person name="Tajima N."/>
            <person name="Moriyama T."/>
            <person name="Ikeuchi M."/>
            <person name="Watanabe M."/>
            <person name="Wada H."/>
            <person name="Kobayashi K."/>
            <person name="Saito M."/>
            <person name="Masuda T."/>
            <person name="Sasaki-Sekimoto Y."/>
            <person name="Mashiguchi K."/>
            <person name="Awai K."/>
            <person name="Shimojima M."/>
            <person name="Masuda S."/>
            <person name="Iwai M."/>
            <person name="Nobusawa T."/>
            <person name="Narise T."/>
            <person name="Kondo S."/>
            <person name="Saito H."/>
            <person name="Sato R."/>
            <person name="Murakawa M."/>
            <person name="Ihara Y."/>
            <person name="Oshima-Yamada Y."/>
            <person name="Ohtaka K."/>
            <person name="Satoh M."/>
            <person name="Sonobe K."/>
            <person name="Ishii M."/>
            <person name="Ohtani R."/>
            <person name="Kanamori-Sato M."/>
            <person name="Honoki R."/>
            <person name="Miyazaki D."/>
            <person name="Mochizuki H."/>
            <person name="Umetsu J."/>
            <person name="Higashi K."/>
            <person name="Shibata D."/>
            <person name="Kamiya Y."/>
            <person name="Sato N."/>
            <person name="Nakamura Y."/>
            <person name="Tabata S."/>
            <person name="Ida S."/>
            <person name="Kurokawa K."/>
            <person name="Ohta H."/>
        </authorList>
    </citation>
    <scope>NUCLEOTIDE SEQUENCE [LARGE SCALE GENOMIC DNA]</scope>
    <source>
        <strain evidence="4 5">NIES-2285</strain>
    </source>
</reference>
<dbReference type="OrthoDB" id="203237at2759"/>
<name>A0A1Y1IAU9_KLENI</name>
<evidence type="ECO:0000313" key="4">
    <source>
        <dbReference type="EMBL" id="GAQ85228.1"/>
    </source>
</evidence>
<protein>
    <submittedName>
        <fullName evidence="4">Uncharacterized protein</fullName>
    </submittedName>
</protein>
<dbReference type="InterPro" id="IPR007213">
    <property type="entry name" value="Ppm1/Ppm2/Tcmp"/>
</dbReference>
<dbReference type="Proteomes" id="UP000054558">
    <property type="component" value="Unassembled WGS sequence"/>
</dbReference>
<keyword evidence="5" id="KW-1185">Reference proteome</keyword>
<sequence>MSRSGARSALRIESVLALRRQETHPGQVTLHSSLTTTGLQRKLLCRTRAKCRLLSSQVTSFSAGQIICDRPGPFSGEALKKCNFVRFTPWRTGKVTAHSTGEEVEGASNQKKLVEGALNQKKLSHEWIRAERVLQQQAEESRRPDALYQDTIAGPLLEARGPRLEGRESVGALRSEEQMANALATRYVDDTLLATVENEALNVKQVVFLSSGAETRPYRLRWPASTVFFEVAPAAALSQAQALAKAAGVNVPRGRMLVRVEADWEAGGEHWAKQLTRRAYQGTKPSVWVLQGCDVSPSALLDLLLDIGDLAHAHAILVGQLPTSALPSDKERSPEAVASRLFAEHGFSFEVIDRQKLAEQYAVDASEGGQDYTGHMLFEAVQRRLSQAQLEALQPQIENMEEDRDGEEGFEDLW</sequence>
<keyword evidence="2" id="KW-0808">Transferase</keyword>
<dbReference type="EMBL" id="DF237174">
    <property type="protein sequence ID" value="GAQ85228.1"/>
    <property type="molecule type" value="Genomic_DNA"/>
</dbReference>
<feature type="region of interest" description="Disordered" evidence="3">
    <location>
        <begin position="395"/>
        <end position="414"/>
    </location>
</feature>
<evidence type="ECO:0000256" key="3">
    <source>
        <dbReference type="SAM" id="MobiDB-lite"/>
    </source>
</evidence>
<dbReference type="InterPro" id="IPR029063">
    <property type="entry name" value="SAM-dependent_MTases_sf"/>
</dbReference>
<dbReference type="AlphaFoldDB" id="A0A1Y1IAU9"/>